<evidence type="ECO:0000256" key="3">
    <source>
        <dbReference type="ARBA" id="ARBA00022553"/>
    </source>
</evidence>
<evidence type="ECO:0000313" key="8">
    <source>
        <dbReference type="Proteomes" id="UP000005226"/>
    </source>
</evidence>
<dbReference type="Pfam" id="PF00622">
    <property type="entry name" value="SPRY"/>
    <property type="match status" value="1"/>
</dbReference>
<sequence>MEKIDADDGEPGDQAAEGDADKDTNADQKNKKGVKRRREEHGRGYYEFIEENKYSWASFKSPVPPLEEEDEDIDDTKVCLDAYNCDLHFKVSRDRYSASSLTMESFAYLWSGGKATYGVDKGKACFEMKITEKIPVKHISSKNMDIHDVQVGWSLATGTLLLGEEELSFGYSSKGKKTSNCVTEEFGETFEENDVICCLIDFDGDEVVMSYCKNGGEPSTAFQISKDSLSGQALFPHIICHNCAVEFNFGQMETPYFPQPEGFTFLQQIPVDDRVRGPRGPQTKADCEVLMVGLPGSGKTTWVKNHVQENPGKYYILSSDTIVDKMMINSLKRQSKDITKLTTISQRAPLFLGKFIEIAARKKRNYILDHTNVSAPGQKRKMCLFAGFQRKAVVVCPSEEDYKQRVQQKVETDGKEVPEHAILKMKGFYALPEEGESFIEIIYAELQKEEASKLLEQYREESKTALPAEKKPNQGSTMPKRGSGQRGGGRGGKNQFGRGSGPGHRGGSRGGFQNRGNYRGGVLVSDFISLWAKDRKPFTERCSAGPGPHCGFSRPPRNFLPPLNIRGGYPGRGNFSRGHMPILGGSPRGGPMRGNMGPRGGHMNRAVINNKFHSVCLQFWNQKPWSQQYQPGYY</sequence>
<keyword evidence="4" id="KW-0539">Nucleus</keyword>
<dbReference type="GO" id="GO:0003723">
    <property type="term" value="F:RNA binding"/>
    <property type="evidence" value="ECO:0007669"/>
    <property type="project" value="TreeGrafter"/>
</dbReference>
<dbReference type="FunFam" id="2.60.120.920:FF:000006">
    <property type="entry name" value="heterogeneous nuclear ribonucleoprotein U isoform X1"/>
    <property type="match status" value="1"/>
</dbReference>
<organism evidence="7 8">
    <name type="scientific">Takifugu rubripes</name>
    <name type="common">Japanese pufferfish</name>
    <name type="synonym">Fugu rubripes</name>
    <dbReference type="NCBI Taxonomy" id="31033"/>
    <lineage>
        <taxon>Eukaryota</taxon>
        <taxon>Metazoa</taxon>
        <taxon>Chordata</taxon>
        <taxon>Craniata</taxon>
        <taxon>Vertebrata</taxon>
        <taxon>Euteleostomi</taxon>
        <taxon>Actinopterygii</taxon>
        <taxon>Neopterygii</taxon>
        <taxon>Teleostei</taxon>
        <taxon>Neoteleostei</taxon>
        <taxon>Acanthomorphata</taxon>
        <taxon>Eupercaria</taxon>
        <taxon>Tetraodontiformes</taxon>
        <taxon>Tetradontoidea</taxon>
        <taxon>Tetraodontidae</taxon>
        <taxon>Takifugu</taxon>
    </lineage>
</organism>
<evidence type="ECO:0000256" key="2">
    <source>
        <dbReference type="ARBA" id="ARBA00022481"/>
    </source>
</evidence>
<evidence type="ECO:0000256" key="1">
    <source>
        <dbReference type="ARBA" id="ARBA00004123"/>
    </source>
</evidence>
<dbReference type="PROSITE" id="PS50188">
    <property type="entry name" value="B302_SPRY"/>
    <property type="match status" value="1"/>
</dbReference>
<feature type="region of interest" description="Disordered" evidence="5">
    <location>
        <begin position="458"/>
        <end position="516"/>
    </location>
</feature>
<dbReference type="SUPFAM" id="SSF49899">
    <property type="entry name" value="Concanavalin A-like lectins/glucanases"/>
    <property type="match status" value="1"/>
</dbReference>
<dbReference type="GeneTree" id="ENSGT00940000156546"/>
<dbReference type="PANTHER" id="PTHR12381:SF11">
    <property type="entry name" value="HETEROGENEOUS NUCLEAR RIBONUCLEOPROTEIN U"/>
    <property type="match status" value="1"/>
</dbReference>
<dbReference type="InterPro" id="IPR013320">
    <property type="entry name" value="ConA-like_dom_sf"/>
</dbReference>
<protein>
    <submittedName>
        <fullName evidence="7">Heterogeneous nuclear ribonucleoprotein Ub</fullName>
    </submittedName>
</protein>
<accession>H2T3Q6</accession>
<evidence type="ECO:0000256" key="4">
    <source>
        <dbReference type="ARBA" id="ARBA00023242"/>
    </source>
</evidence>
<evidence type="ECO:0000259" key="6">
    <source>
        <dbReference type="PROSITE" id="PS50188"/>
    </source>
</evidence>
<name>H2T3Q6_TAKRU</name>
<dbReference type="PANTHER" id="PTHR12381">
    <property type="entry name" value="HETEROGENEOUS NUCLEAR RIBONUCLEOPROTEIN U FAMILY MEMBER"/>
    <property type="match status" value="1"/>
</dbReference>
<feature type="compositionally biased region" description="Acidic residues" evidence="5">
    <location>
        <begin position="7"/>
        <end position="18"/>
    </location>
</feature>
<evidence type="ECO:0000256" key="5">
    <source>
        <dbReference type="SAM" id="MobiDB-lite"/>
    </source>
</evidence>
<dbReference type="GO" id="GO:0045944">
    <property type="term" value="P:positive regulation of transcription by RNA polymerase II"/>
    <property type="evidence" value="ECO:0007669"/>
    <property type="project" value="TreeGrafter"/>
</dbReference>
<dbReference type="InterPro" id="IPR003877">
    <property type="entry name" value="SPRY_dom"/>
</dbReference>
<reference evidence="7" key="2">
    <citation type="submission" date="2025-08" db="UniProtKB">
        <authorList>
            <consortium name="Ensembl"/>
        </authorList>
    </citation>
    <scope>IDENTIFICATION</scope>
</reference>
<dbReference type="Ensembl" id="ENSTRUT00000019372.3">
    <property type="protein sequence ID" value="ENSTRUP00000019294.3"/>
    <property type="gene ID" value="ENSTRUG00000007759.3"/>
</dbReference>
<dbReference type="GO" id="GO:0000380">
    <property type="term" value="P:alternative mRNA splicing, via spliceosome"/>
    <property type="evidence" value="ECO:0007669"/>
    <property type="project" value="TreeGrafter"/>
</dbReference>
<gene>
    <name evidence="7" type="primary">hnrnpub</name>
</gene>
<dbReference type="InterPro" id="IPR027417">
    <property type="entry name" value="P-loop_NTPase"/>
</dbReference>
<comment type="subcellular location">
    <subcellularLocation>
        <location evidence="1">Nucleus</location>
    </subcellularLocation>
</comment>
<evidence type="ECO:0000313" key="7">
    <source>
        <dbReference type="Ensembl" id="ENSTRUP00000019294.3"/>
    </source>
</evidence>
<dbReference type="SMART" id="SM00449">
    <property type="entry name" value="SPRY"/>
    <property type="match status" value="1"/>
</dbReference>
<dbReference type="SUPFAM" id="SSF52540">
    <property type="entry name" value="P-loop containing nucleoside triphosphate hydrolases"/>
    <property type="match status" value="1"/>
</dbReference>
<keyword evidence="8" id="KW-1185">Reference proteome</keyword>
<feature type="compositionally biased region" description="Basic and acidic residues" evidence="5">
    <location>
        <begin position="19"/>
        <end position="30"/>
    </location>
</feature>
<dbReference type="GO" id="GO:0005634">
    <property type="term" value="C:nucleus"/>
    <property type="evidence" value="ECO:0007669"/>
    <property type="project" value="UniProtKB-SubCell"/>
</dbReference>
<feature type="region of interest" description="Disordered" evidence="5">
    <location>
        <begin position="544"/>
        <end position="601"/>
    </location>
</feature>
<keyword evidence="3" id="KW-0597">Phosphoprotein</keyword>
<dbReference type="Pfam" id="PF13671">
    <property type="entry name" value="AAA_33"/>
    <property type="match status" value="1"/>
</dbReference>
<dbReference type="AlphaFoldDB" id="H2T3Q6"/>
<dbReference type="Gene3D" id="3.40.50.300">
    <property type="entry name" value="P-loop containing nucleotide triphosphate hydrolases"/>
    <property type="match status" value="1"/>
</dbReference>
<dbReference type="GO" id="GO:1990904">
    <property type="term" value="C:ribonucleoprotein complex"/>
    <property type="evidence" value="ECO:0007669"/>
    <property type="project" value="TreeGrafter"/>
</dbReference>
<keyword evidence="2" id="KW-0488">Methylation</keyword>
<reference evidence="7 8" key="1">
    <citation type="journal article" date="2011" name="Genome Biol. Evol.">
        <title>Integration of the genetic map and genome assembly of fugu facilitates insights into distinct features of genome evolution in teleosts and mammals.</title>
        <authorList>
            <person name="Kai W."/>
            <person name="Kikuchi K."/>
            <person name="Tohari S."/>
            <person name="Chew A.K."/>
            <person name="Tay A."/>
            <person name="Fujiwara A."/>
            <person name="Hosoya S."/>
            <person name="Suetake H."/>
            <person name="Naruse K."/>
            <person name="Brenner S."/>
            <person name="Suzuki Y."/>
            <person name="Venkatesh B."/>
        </authorList>
    </citation>
    <scope>NUCLEOTIDE SEQUENCE [LARGE SCALE GENOMIC DNA]</scope>
</reference>
<feature type="compositionally biased region" description="Gly residues" evidence="5">
    <location>
        <begin position="484"/>
        <end position="510"/>
    </location>
</feature>
<dbReference type="InterPro" id="IPR043136">
    <property type="entry name" value="B30.2/SPRY_sf"/>
</dbReference>
<feature type="compositionally biased region" description="Basic and acidic residues" evidence="5">
    <location>
        <begin position="458"/>
        <end position="472"/>
    </location>
</feature>
<dbReference type="InterPro" id="IPR001870">
    <property type="entry name" value="B30.2/SPRY"/>
</dbReference>
<reference evidence="7" key="3">
    <citation type="submission" date="2025-09" db="UniProtKB">
        <authorList>
            <consortium name="Ensembl"/>
        </authorList>
    </citation>
    <scope>IDENTIFICATION</scope>
</reference>
<dbReference type="Proteomes" id="UP000005226">
    <property type="component" value="Chromosome 16"/>
</dbReference>
<feature type="region of interest" description="Disordered" evidence="5">
    <location>
        <begin position="1"/>
        <end position="39"/>
    </location>
</feature>
<dbReference type="Gene3D" id="2.60.120.920">
    <property type="match status" value="1"/>
</dbReference>
<feature type="compositionally biased region" description="Gly residues" evidence="5">
    <location>
        <begin position="586"/>
        <end position="600"/>
    </location>
</feature>
<dbReference type="InterPro" id="IPR035778">
    <property type="entry name" value="SPRY_hnRNP_U"/>
</dbReference>
<dbReference type="GO" id="GO:1990841">
    <property type="term" value="F:promoter-specific chromatin binding"/>
    <property type="evidence" value="ECO:0007669"/>
    <property type="project" value="TreeGrafter"/>
</dbReference>
<dbReference type="HOGENOM" id="CLU_012140_1_0_1"/>
<dbReference type="CDD" id="cd12884">
    <property type="entry name" value="SPRY_hnRNP"/>
    <property type="match status" value="1"/>
</dbReference>
<feature type="domain" description="B30.2/SPRY" evidence="6">
    <location>
        <begin position="58"/>
        <end position="254"/>
    </location>
</feature>
<proteinExistence type="predicted"/>
<dbReference type="FunFam" id="3.40.50.300:FF:000376">
    <property type="entry name" value="Putative heterogeneous nuclear ribonucleoprotein U"/>
    <property type="match status" value="1"/>
</dbReference>